<sequence>MKSEFEQRRAPRKRASSPMPVVDVMTDAVLGQLGNLSATGMMLLGTREPRSGAVHQVTFQLPDAQHREHAVVIGIQEQWHEPAASAGQFWSGYRIISGSEDDVRAIDEWIGPPAD</sequence>
<evidence type="ECO:0000313" key="1">
    <source>
        <dbReference type="EMBL" id="KJV36436.1"/>
    </source>
</evidence>
<protein>
    <recommendedName>
        <fullName evidence="3">PilZ domain-containing protein</fullName>
    </recommendedName>
</protein>
<name>A0A0F3KZ45_9GAMM</name>
<dbReference type="OrthoDB" id="5625505at2"/>
<evidence type="ECO:0008006" key="3">
    <source>
        <dbReference type="Google" id="ProtNLM"/>
    </source>
</evidence>
<organism evidence="1 2">
    <name type="scientific">Luteibacter yeojuensis</name>
    <dbReference type="NCBI Taxonomy" id="345309"/>
    <lineage>
        <taxon>Bacteria</taxon>
        <taxon>Pseudomonadati</taxon>
        <taxon>Pseudomonadota</taxon>
        <taxon>Gammaproteobacteria</taxon>
        <taxon>Lysobacterales</taxon>
        <taxon>Rhodanobacteraceae</taxon>
        <taxon>Luteibacter</taxon>
    </lineage>
</organism>
<dbReference type="EMBL" id="JZRB01000008">
    <property type="protein sequence ID" value="KJV36436.1"/>
    <property type="molecule type" value="Genomic_DNA"/>
</dbReference>
<gene>
    <name evidence="1" type="ORF">VI08_04750</name>
</gene>
<dbReference type="PATRIC" id="fig|345309.4.peg.4029"/>
<evidence type="ECO:0000313" key="2">
    <source>
        <dbReference type="Proteomes" id="UP000033651"/>
    </source>
</evidence>
<comment type="caution">
    <text evidence="1">The sequence shown here is derived from an EMBL/GenBank/DDBJ whole genome shotgun (WGS) entry which is preliminary data.</text>
</comment>
<reference evidence="1 2" key="1">
    <citation type="submission" date="2015-03" db="EMBL/GenBank/DDBJ databases">
        <title>Draft genome sequence of Luteibacter yeojuensis strain SU11.</title>
        <authorList>
            <person name="Sulaiman J."/>
            <person name="Priya K."/>
            <person name="Chan K.-G."/>
        </authorList>
    </citation>
    <scope>NUCLEOTIDE SEQUENCE [LARGE SCALE GENOMIC DNA]</scope>
    <source>
        <strain evidence="1 2">SU11</strain>
    </source>
</reference>
<accession>A0A0F3KZ45</accession>
<dbReference type="Proteomes" id="UP000033651">
    <property type="component" value="Unassembled WGS sequence"/>
</dbReference>
<keyword evidence="2" id="KW-1185">Reference proteome</keyword>
<dbReference type="AlphaFoldDB" id="A0A0F3KZ45"/>
<proteinExistence type="predicted"/>
<dbReference type="RefSeq" id="WP_045828410.1">
    <property type="nucleotide sequence ID" value="NZ_JZRB01000008.1"/>
</dbReference>